<dbReference type="EMBL" id="AJIL01000028">
    <property type="protein sequence ID" value="KNF01701.1"/>
    <property type="molecule type" value="Genomic_DNA"/>
</dbReference>
<reference evidence="3" key="1">
    <citation type="submission" date="2014-03" db="EMBL/GenBank/DDBJ databases">
        <title>The Genome Sequence of Puccinia striiformis f. sp. tritici PST-78.</title>
        <authorList>
            <consortium name="The Broad Institute Genome Sequencing Platform"/>
            <person name="Cuomo C."/>
            <person name="Hulbert S."/>
            <person name="Chen X."/>
            <person name="Walker B."/>
            <person name="Young S.K."/>
            <person name="Zeng Q."/>
            <person name="Gargeya S."/>
            <person name="Fitzgerald M."/>
            <person name="Haas B."/>
            <person name="Abouelleil A."/>
            <person name="Alvarado L."/>
            <person name="Arachchi H.M."/>
            <person name="Berlin A.M."/>
            <person name="Chapman S.B."/>
            <person name="Goldberg J."/>
            <person name="Griggs A."/>
            <person name="Gujja S."/>
            <person name="Hansen M."/>
            <person name="Howarth C."/>
            <person name="Imamovic A."/>
            <person name="Larimer J."/>
            <person name="McCowan C."/>
            <person name="Montmayeur A."/>
            <person name="Murphy C."/>
            <person name="Neiman D."/>
            <person name="Pearson M."/>
            <person name="Priest M."/>
            <person name="Roberts A."/>
            <person name="Saif S."/>
            <person name="Shea T."/>
            <person name="Sisk P."/>
            <person name="Sykes S."/>
            <person name="Wortman J."/>
            <person name="Nusbaum C."/>
            <person name="Birren B."/>
        </authorList>
    </citation>
    <scope>NUCLEOTIDE SEQUENCE [LARGE SCALE GENOMIC DNA]</scope>
    <source>
        <strain evidence="3">race PST-78</strain>
    </source>
</reference>
<evidence type="ECO:0000313" key="2">
    <source>
        <dbReference type="EMBL" id="KNF01701.1"/>
    </source>
</evidence>
<sequence>MIRNSLQQPKKAKGPTEQPNSNRDQSQILKIGSTRTNLNKWKNYRDSVETLKFQTMDCAGLSMSMINGRKRNHPLKDSINMKGNPVFFRLPLVSSTTAMALKGSESTATKIKMIVKMIFTVLLEWRNPNRRNHWRLGIVDRLYLIEMINV</sequence>
<keyword evidence="3" id="KW-1185">Reference proteome</keyword>
<feature type="compositionally biased region" description="Polar residues" evidence="1">
    <location>
        <begin position="17"/>
        <end position="26"/>
    </location>
</feature>
<organism evidence="2 3">
    <name type="scientific">Puccinia striiformis f. sp. tritici PST-78</name>
    <dbReference type="NCBI Taxonomy" id="1165861"/>
    <lineage>
        <taxon>Eukaryota</taxon>
        <taxon>Fungi</taxon>
        <taxon>Dikarya</taxon>
        <taxon>Basidiomycota</taxon>
        <taxon>Pucciniomycotina</taxon>
        <taxon>Pucciniomycetes</taxon>
        <taxon>Pucciniales</taxon>
        <taxon>Pucciniaceae</taxon>
        <taxon>Puccinia</taxon>
    </lineage>
</organism>
<gene>
    <name evidence="2" type="ORF">PSTG_05128</name>
</gene>
<proteinExistence type="predicted"/>
<comment type="caution">
    <text evidence="2">The sequence shown here is derived from an EMBL/GenBank/DDBJ whole genome shotgun (WGS) entry which is preliminary data.</text>
</comment>
<name>A0A0L0VQZ9_9BASI</name>
<evidence type="ECO:0000256" key="1">
    <source>
        <dbReference type="SAM" id="MobiDB-lite"/>
    </source>
</evidence>
<accession>A0A0L0VQZ9</accession>
<feature type="region of interest" description="Disordered" evidence="1">
    <location>
        <begin position="1"/>
        <end position="26"/>
    </location>
</feature>
<dbReference type="Proteomes" id="UP000054564">
    <property type="component" value="Unassembled WGS sequence"/>
</dbReference>
<evidence type="ECO:0000313" key="3">
    <source>
        <dbReference type="Proteomes" id="UP000054564"/>
    </source>
</evidence>
<protein>
    <submittedName>
        <fullName evidence="2">Uncharacterized protein</fullName>
    </submittedName>
</protein>
<dbReference type="AlphaFoldDB" id="A0A0L0VQZ9"/>